<dbReference type="RefSeq" id="WP_093449152.1">
    <property type="nucleotide sequence ID" value="NZ_FNZG01000002.1"/>
</dbReference>
<dbReference type="SUPFAM" id="SSF81606">
    <property type="entry name" value="PP2C-like"/>
    <property type="match status" value="1"/>
</dbReference>
<evidence type="ECO:0000256" key="1">
    <source>
        <dbReference type="ARBA" id="ARBA00022801"/>
    </source>
</evidence>
<accession>A0A1I1HB83</accession>
<dbReference type="Gene3D" id="3.60.40.10">
    <property type="entry name" value="PPM-type phosphatase domain"/>
    <property type="match status" value="1"/>
</dbReference>
<dbReference type="InterPro" id="IPR052016">
    <property type="entry name" value="Bact_Sigma-Reg"/>
</dbReference>
<dbReference type="InterPro" id="IPR036457">
    <property type="entry name" value="PPM-type-like_dom_sf"/>
</dbReference>
<keyword evidence="2" id="KW-0597">Phosphoprotein</keyword>
<proteinExistence type="predicted"/>
<evidence type="ECO:0000256" key="3">
    <source>
        <dbReference type="SAM" id="MobiDB-lite"/>
    </source>
</evidence>
<dbReference type="PANTHER" id="PTHR43156:SF2">
    <property type="entry name" value="STAGE II SPORULATION PROTEIN E"/>
    <property type="match status" value="1"/>
</dbReference>
<dbReference type="Pfam" id="PF00072">
    <property type="entry name" value="Response_reg"/>
    <property type="match status" value="1"/>
</dbReference>
<dbReference type="Proteomes" id="UP000231644">
    <property type="component" value="Unassembled WGS sequence"/>
</dbReference>
<dbReference type="STRING" id="517719.SAMN05421762_0182"/>
<dbReference type="EMBL" id="FOLX01000001">
    <property type="protein sequence ID" value="SFC20975.1"/>
    <property type="molecule type" value="Genomic_DNA"/>
</dbReference>
<feature type="region of interest" description="Disordered" evidence="3">
    <location>
        <begin position="1"/>
        <end position="27"/>
    </location>
</feature>
<sequence>MDQAKRDSAAGQCPVAPHPASGSLSGERAGARRVLVVDDSKMQRRILAVTLAKWGYSVEEAGSADQAIDICRRAPPDIVISDWMMPGMSGPDFCKIFRGMARDTYGYFILLTSKADKVDVAEGLISGADDFLTKPVNSGELRARLTAGDRVHRMHWELTRKNRLIADTLHELQQLYDSIDSDLIEAKKLQQSLVREREVRIGPARISQLLRTAGRVGGDLVGFYPAGPDRVAVFSLDVSGHGISSALMTARLAGFLSSSVPQQNIGLGPDGTALRPDRIAARLNEIALREFDGGHYFTLALADLDLRDGHLRLVQAGHPHPLIQRAEGRIDMLGQGGFPVGLIDDAGFEMIEARLNPGDRLILASDGVTECADPQGTLLGDEGFIRMLETLAEVPGRRLLETIAWKLADRTAEDRFEDDVSAISLEYLRPG</sequence>
<organism evidence="5 6">
    <name type="scientific">Pseudooceanicola nitratireducens</name>
    <dbReference type="NCBI Taxonomy" id="517719"/>
    <lineage>
        <taxon>Bacteria</taxon>
        <taxon>Pseudomonadati</taxon>
        <taxon>Pseudomonadota</taxon>
        <taxon>Alphaproteobacteria</taxon>
        <taxon>Rhodobacterales</taxon>
        <taxon>Paracoccaceae</taxon>
        <taxon>Pseudooceanicola</taxon>
    </lineage>
</organism>
<dbReference type="PROSITE" id="PS50110">
    <property type="entry name" value="RESPONSE_REGULATORY"/>
    <property type="match status" value="1"/>
</dbReference>
<keyword evidence="1" id="KW-0378">Hydrolase</keyword>
<dbReference type="GO" id="GO:0016791">
    <property type="term" value="F:phosphatase activity"/>
    <property type="evidence" value="ECO:0007669"/>
    <property type="project" value="TreeGrafter"/>
</dbReference>
<evidence type="ECO:0000313" key="5">
    <source>
        <dbReference type="EMBL" id="SFC20975.1"/>
    </source>
</evidence>
<feature type="domain" description="Response regulatory" evidence="4">
    <location>
        <begin position="33"/>
        <end position="149"/>
    </location>
</feature>
<protein>
    <submittedName>
        <fullName evidence="5">Sigma-B regulation protein RsbU (Phosphoserine phosphatase)</fullName>
    </submittedName>
</protein>
<gene>
    <name evidence="5" type="ORF">SAMN05421762_0182</name>
</gene>
<name>A0A1I1HB83_9RHOB</name>
<dbReference type="CDD" id="cd17574">
    <property type="entry name" value="REC_OmpR"/>
    <property type="match status" value="1"/>
</dbReference>
<dbReference type="SMART" id="SM00331">
    <property type="entry name" value="PP2C_SIG"/>
    <property type="match status" value="1"/>
</dbReference>
<reference evidence="5 6" key="1">
    <citation type="submission" date="2016-10" db="EMBL/GenBank/DDBJ databases">
        <authorList>
            <person name="de Groot N.N."/>
        </authorList>
    </citation>
    <scope>NUCLEOTIDE SEQUENCE [LARGE SCALE GENOMIC DNA]</scope>
    <source>
        <strain evidence="5 6">DSM 29619</strain>
    </source>
</reference>
<keyword evidence="6" id="KW-1185">Reference proteome</keyword>
<dbReference type="InterPro" id="IPR001789">
    <property type="entry name" value="Sig_transdc_resp-reg_receiver"/>
</dbReference>
<dbReference type="InterPro" id="IPR011006">
    <property type="entry name" value="CheY-like_superfamily"/>
</dbReference>
<feature type="modified residue" description="4-aspartylphosphate" evidence="2">
    <location>
        <position position="82"/>
    </location>
</feature>
<dbReference type="SMART" id="SM00448">
    <property type="entry name" value="REC"/>
    <property type="match status" value="1"/>
</dbReference>
<dbReference type="OrthoDB" id="9811749at2"/>
<dbReference type="InterPro" id="IPR001932">
    <property type="entry name" value="PPM-type_phosphatase-like_dom"/>
</dbReference>
<evidence type="ECO:0000256" key="2">
    <source>
        <dbReference type="PROSITE-ProRule" id="PRU00169"/>
    </source>
</evidence>
<dbReference type="GO" id="GO:0000160">
    <property type="term" value="P:phosphorelay signal transduction system"/>
    <property type="evidence" value="ECO:0007669"/>
    <property type="project" value="InterPro"/>
</dbReference>
<dbReference type="SUPFAM" id="SSF52172">
    <property type="entry name" value="CheY-like"/>
    <property type="match status" value="1"/>
</dbReference>
<dbReference type="Gene3D" id="3.40.50.2300">
    <property type="match status" value="1"/>
</dbReference>
<dbReference type="AlphaFoldDB" id="A0A1I1HB83"/>
<dbReference type="Pfam" id="PF07228">
    <property type="entry name" value="SpoIIE"/>
    <property type="match status" value="1"/>
</dbReference>
<evidence type="ECO:0000313" key="6">
    <source>
        <dbReference type="Proteomes" id="UP000231644"/>
    </source>
</evidence>
<dbReference type="PANTHER" id="PTHR43156">
    <property type="entry name" value="STAGE II SPORULATION PROTEIN E-RELATED"/>
    <property type="match status" value="1"/>
</dbReference>
<evidence type="ECO:0000259" key="4">
    <source>
        <dbReference type="PROSITE" id="PS50110"/>
    </source>
</evidence>